<dbReference type="InterPro" id="IPR052433">
    <property type="entry name" value="X-Pro_dipept-like"/>
</dbReference>
<dbReference type="EMBL" id="KZ805429">
    <property type="protein sequence ID" value="PVH97743.1"/>
    <property type="molecule type" value="Genomic_DNA"/>
</dbReference>
<dbReference type="Proteomes" id="UP000244855">
    <property type="component" value="Unassembled WGS sequence"/>
</dbReference>
<dbReference type="OrthoDB" id="10261878at2759"/>
<dbReference type="EC" id="3.4.11.9" evidence="5"/>
<dbReference type="Pfam" id="PF05195">
    <property type="entry name" value="AMP_N"/>
    <property type="match status" value="1"/>
</dbReference>
<dbReference type="Gene3D" id="3.40.350.10">
    <property type="entry name" value="Creatinase/prolidase N-terminal domain"/>
    <property type="match status" value="1"/>
</dbReference>
<dbReference type="InterPro" id="IPR000994">
    <property type="entry name" value="Pept_M24"/>
</dbReference>
<dbReference type="AlphaFoldDB" id="A0A2V1DJE8"/>
<keyword evidence="8 14" id="KW-0479">Metal-binding</keyword>
<comment type="similarity">
    <text evidence="4 14">Belongs to the peptidase M24B family.</text>
</comment>
<name>A0A2V1DJE8_9PLEO</name>
<evidence type="ECO:0000256" key="7">
    <source>
        <dbReference type="ARBA" id="ARBA00022670"/>
    </source>
</evidence>
<dbReference type="SUPFAM" id="SSF53092">
    <property type="entry name" value="Creatinase/prolidase N-terminal domain"/>
    <property type="match status" value="1"/>
</dbReference>
<evidence type="ECO:0000256" key="4">
    <source>
        <dbReference type="ARBA" id="ARBA00008766"/>
    </source>
</evidence>
<keyword evidence="18" id="KW-1185">Reference proteome</keyword>
<dbReference type="Gene3D" id="3.90.230.10">
    <property type="entry name" value="Creatinase/methionine aminopeptidase superfamily"/>
    <property type="match status" value="1"/>
</dbReference>
<dbReference type="GO" id="GO:0070006">
    <property type="term" value="F:metalloaminopeptidase activity"/>
    <property type="evidence" value="ECO:0007669"/>
    <property type="project" value="InterPro"/>
</dbReference>
<evidence type="ECO:0000256" key="15">
    <source>
        <dbReference type="SAM" id="MobiDB-lite"/>
    </source>
</evidence>
<accession>A0A2V1DJE8</accession>
<feature type="region of interest" description="Disordered" evidence="15">
    <location>
        <begin position="734"/>
        <end position="762"/>
    </location>
</feature>
<keyword evidence="7" id="KW-0645">Protease</keyword>
<gene>
    <name evidence="17" type="ORF">DM02DRAFT_630847</name>
</gene>
<protein>
    <recommendedName>
        <fullName evidence="5">Xaa-Pro aminopeptidase</fullName>
        <ecNumber evidence="5">3.4.11.9</ecNumber>
    </recommendedName>
    <alternativeName>
        <fullName evidence="12">Aminoacylproline aminopeptidase</fullName>
    </alternativeName>
    <alternativeName>
        <fullName evidence="13">Prolidase</fullName>
    </alternativeName>
</protein>
<organism evidence="17 18">
    <name type="scientific">Periconia macrospinosa</name>
    <dbReference type="NCBI Taxonomy" id="97972"/>
    <lineage>
        <taxon>Eukaryota</taxon>
        <taxon>Fungi</taxon>
        <taxon>Dikarya</taxon>
        <taxon>Ascomycota</taxon>
        <taxon>Pezizomycotina</taxon>
        <taxon>Dothideomycetes</taxon>
        <taxon>Pleosporomycetidae</taxon>
        <taxon>Pleosporales</taxon>
        <taxon>Massarineae</taxon>
        <taxon>Periconiaceae</taxon>
        <taxon>Periconia</taxon>
    </lineage>
</organism>
<reference evidence="17 18" key="1">
    <citation type="journal article" date="2018" name="Sci. Rep.">
        <title>Comparative genomics provides insights into the lifestyle and reveals functional heterogeneity of dark septate endophytic fungi.</title>
        <authorList>
            <person name="Knapp D.G."/>
            <person name="Nemeth J.B."/>
            <person name="Barry K."/>
            <person name="Hainaut M."/>
            <person name="Henrissat B."/>
            <person name="Johnson J."/>
            <person name="Kuo A."/>
            <person name="Lim J.H.P."/>
            <person name="Lipzen A."/>
            <person name="Nolan M."/>
            <person name="Ohm R.A."/>
            <person name="Tamas L."/>
            <person name="Grigoriev I.V."/>
            <person name="Spatafora J.W."/>
            <person name="Nagy L.G."/>
            <person name="Kovacs G.M."/>
        </authorList>
    </citation>
    <scope>NUCLEOTIDE SEQUENCE [LARGE SCALE GENOMIC DNA]</scope>
    <source>
        <strain evidence="17 18">DSE2036</strain>
    </source>
</reference>
<dbReference type="PROSITE" id="PS00491">
    <property type="entry name" value="PROLINE_PEPTIDASE"/>
    <property type="match status" value="1"/>
</dbReference>
<dbReference type="PANTHER" id="PTHR43226">
    <property type="entry name" value="XAA-PRO AMINOPEPTIDASE 3"/>
    <property type="match status" value="1"/>
</dbReference>
<evidence type="ECO:0000256" key="8">
    <source>
        <dbReference type="ARBA" id="ARBA00022723"/>
    </source>
</evidence>
<proteinExistence type="inferred from homology"/>
<sequence>MPQPNPVSLAEKLHALGKQECYSMQMRAEGHFEKYPAKQHARRVRDRLDVAEGLVYLPGAPARNNEDSDMPAPFRQRRYFYYLSGCNEPNCYLTYDIQHDILTLFIPRIDESRVIWNGRGSTPAEAMDKYDIDEVYYIDELQRQLLEWQLRYSGSLYVLHREQIPRSPHRHKSLDTTSLLPAMNLCRMIKDEHEINLIRQANDISSEAHRKVLAKISSFKNEAQVEGLFLDVCVSRQAKQQAYDPIAASGPNAGTLHYDANNEDFGDRQLMCLDAGCEFELYASDITRTFPLSGSWPSVESENIYKLVQRMQESCIKRLAPGVRYLDLHILAHQIAIDGLLKLGILHNGTSEEIYKAGTSRAFFPHGLGHHVGLEVHDVGQKELMSLYDANANFEKAPSLYPEDFHLPVYDNEMCRAPTNPESPHLEEGMVVTVEPGIYFSTYALTKFYFPSPTHSKYINKEVVEKYLPVGGVRIEDDILITSKGYENLTTAPKGDDMLAMIRAQNHKLPYLLPPGTGPGDKNATVTVDNLLFRAPGIPKNMSGPPIKPLSLSKASTMPLPSRTSVDFEPFRGPSLFAGFTDHREREESSTVPQKLPVPFREKRPVVTHRDLPAASQSNRLPPIGILSSEMDRHSRLPKTAFPVVSEKQPEMQQTLPPNPKTRHESSVPPKFDRCIYPYPVARAHVNSSPPQSSMPPMMRLSETRTETARAQANPLPRRSVTLDDHVAARRSFNPWEHSVPRDSHASSHPPRYPPRQRASIQDLQAGRPPRLASLRHIPEDPILPPQHPRHNQEQYIASNPTTRTNHHVPHPSISEPHATHATYDATPAFHHHRSLQLLRSGNPYRDSVLSSHESGRASSRLPPMYTGPVHIPAGRNEESPPRSPPSTARDQEIEDLRRAMNEVWRIQEDAKRACSEVMHRYS</sequence>
<evidence type="ECO:0000256" key="11">
    <source>
        <dbReference type="ARBA" id="ARBA00023211"/>
    </source>
</evidence>
<comment type="cofactor">
    <cofactor evidence="2">
        <name>Mn(2+)</name>
        <dbReference type="ChEBI" id="CHEBI:29035"/>
    </cofactor>
</comment>
<dbReference type="PANTHER" id="PTHR43226:SF3">
    <property type="entry name" value="XAA-PRO AMINOPEPTIDASE AN0832-RELATED"/>
    <property type="match status" value="1"/>
</dbReference>
<evidence type="ECO:0000256" key="13">
    <source>
        <dbReference type="ARBA" id="ARBA00032413"/>
    </source>
</evidence>
<comment type="catalytic activity">
    <reaction evidence="1">
        <text>Release of any N-terminal amino acid, including proline, that is linked to proline, even from a dipeptide or tripeptide.</text>
        <dbReference type="EC" id="3.4.11.9"/>
    </reaction>
</comment>
<keyword evidence="10" id="KW-0482">Metalloprotease</keyword>
<dbReference type="SMART" id="SM01011">
    <property type="entry name" value="AMP_N"/>
    <property type="match status" value="1"/>
</dbReference>
<evidence type="ECO:0000256" key="12">
    <source>
        <dbReference type="ARBA" id="ARBA00030849"/>
    </source>
</evidence>
<feature type="region of interest" description="Disordered" evidence="15">
    <location>
        <begin position="846"/>
        <end position="897"/>
    </location>
</feature>
<evidence type="ECO:0000313" key="18">
    <source>
        <dbReference type="Proteomes" id="UP000244855"/>
    </source>
</evidence>
<keyword evidence="6" id="KW-0031">Aminopeptidase</keyword>
<dbReference type="InterPro" id="IPR036005">
    <property type="entry name" value="Creatinase/aminopeptidase-like"/>
</dbReference>
<keyword evidence="11" id="KW-0464">Manganese</keyword>
<evidence type="ECO:0000259" key="16">
    <source>
        <dbReference type="SMART" id="SM01011"/>
    </source>
</evidence>
<dbReference type="InterPro" id="IPR029149">
    <property type="entry name" value="Creatin/AminoP/Spt16_N"/>
</dbReference>
<dbReference type="GO" id="GO:0006508">
    <property type="term" value="P:proteolysis"/>
    <property type="evidence" value="ECO:0007669"/>
    <property type="project" value="UniProtKB-KW"/>
</dbReference>
<evidence type="ECO:0000256" key="6">
    <source>
        <dbReference type="ARBA" id="ARBA00022438"/>
    </source>
</evidence>
<dbReference type="CDD" id="cd01087">
    <property type="entry name" value="Prolidase"/>
    <property type="match status" value="1"/>
</dbReference>
<evidence type="ECO:0000256" key="9">
    <source>
        <dbReference type="ARBA" id="ARBA00022801"/>
    </source>
</evidence>
<dbReference type="Pfam" id="PF00557">
    <property type="entry name" value="Peptidase_M24"/>
    <property type="match status" value="1"/>
</dbReference>
<evidence type="ECO:0000256" key="10">
    <source>
        <dbReference type="ARBA" id="ARBA00023049"/>
    </source>
</evidence>
<feature type="domain" description="Aminopeptidase P N-terminal" evidence="16">
    <location>
        <begin position="35"/>
        <end position="168"/>
    </location>
</feature>
<dbReference type="SUPFAM" id="SSF55920">
    <property type="entry name" value="Creatinase/aminopeptidase"/>
    <property type="match status" value="1"/>
</dbReference>
<evidence type="ECO:0000256" key="3">
    <source>
        <dbReference type="ARBA" id="ARBA00002443"/>
    </source>
</evidence>
<evidence type="ECO:0000256" key="14">
    <source>
        <dbReference type="RuleBase" id="RU000590"/>
    </source>
</evidence>
<comment type="function">
    <text evidence="3">Catalyzes the removal of a penultimate prolyl residue from the N-termini of peptides.</text>
</comment>
<evidence type="ECO:0000256" key="1">
    <source>
        <dbReference type="ARBA" id="ARBA00001424"/>
    </source>
</evidence>
<dbReference type="InterPro" id="IPR007865">
    <property type="entry name" value="Aminopep_P_N"/>
</dbReference>
<evidence type="ECO:0000313" key="17">
    <source>
        <dbReference type="EMBL" id="PVH97743.1"/>
    </source>
</evidence>
<evidence type="ECO:0000256" key="5">
    <source>
        <dbReference type="ARBA" id="ARBA00012574"/>
    </source>
</evidence>
<evidence type="ECO:0000256" key="2">
    <source>
        <dbReference type="ARBA" id="ARBA00001936"/>
    </source>
</evidence>
<dbReference type="STRING" id="97972.A0A2V1DJE8"/>
<feature type="region of interest" description="Disordered" evidence="15">
    <location>
        <begin position="646"/>
        <end position="670"/>
    </location>
</feature>
<dbReference type="GO" id="GO:0030145">
    <property type="term" value="F:manganese ion binding"/>
    <property type="evidence" value="ECO:0007669"/>
    <property type="project" value="InterPro"/>
</dbReference>
<dbReference type="InterPro" id="IPR001131">
    <property type="entry name" value="Peptidase_M24B_aminopep-P_CS"/>
</dbReference>
<keyword evidence="9" id="KW-0378">Hydrolase</keyword>